<evidence type="ECO:0000313" key="2">
    <source>
        <dbReference type="EMBL" id="GER55734.1"/>
    </source>
</evidence>
<evidence type="ECO:0000313" key="3">
    <source>
        <dbReference type="Proteomes" id="UP000325081"/>
    </source>
</evidence>
<proteinExistence type="predicted"/>
<dbReference type="AlphaFoldDB" id="A0A5A7RF07"/>
<keyword evidence="3" id="KW-1185">Reference proteome</keyword>
<sequence length="517" mass="55723">MERIYKTRSSHLFSNTILVGFITFKPVIFVEWPESKSRPTSPAAHLLNILKSVVAFRLARPLPILITSQTTLSIPATAASSATTSDPPFRQRITNVAAALSRARSDPSLSSFASLSTTFRTAAASSGSTSITSPATSTAPASTSLPAPSRSPARFRIAIIASRLGPVGPVFARLSSASVAARTLRPRRRRPAPPVRLKMAAAAFPLASHVAPDLSTWITPSMAPSVSRIRALLESRMERLRMVVTAFIWRLGSSERRHLTRSGRVPASAMQRRLSESVLARTRSSWTRRSAAAGAAAAASLLTRNETVILVASRAALLITAPLGLTLTSVVSKGIRWSLHHIAIKFFNAKLGIRRVSSEIGHRKSAGKFTSEADFRRLRAVAEDARGVDAPYRTHFPYRTSPIRAIISTFERSSFWLCTSSSRFSISPLQLAVSLKFSLSKITPSFDWSGTTSLLMSSSIFSTSILRSSSHASAHAGEPLAEHCLLIKSSNSPTSSLNSISFAGKMSRSVDNSAVIC</sequence>
<dbReference type="OrthoDB" id="10596091at2759"/>
<feature type="region of interest" description="Disordered" evidence="1">
    <location>
        <begin position="126"/>
        <end position="149"/>
    </location>
</feature>
<dbReference type="EMBL" id="BKCP01012181">
    <property type="protein sequence ID" value="GER55734.1"/>
    <property type="molecule type" value="Genomic_DNA"/>
</dbReference>
<accession>A0A5A7RF07</accession>
<reference evidence="3" key="1">
    <citation type="journal article" date="2019" name="Curr. Biol.">
        <title>Genome Sequence of Striga asiatica Provides Insight into the Evolution of Plant Parasitism.</title>
        <authorList>
            <person name="Yoshida S."/>
            <person name="Kim S."/>
            <person name="Wafula E.K."/>
            <person name="Tanskanen J."/>
            <person name="Kim Y.M."/>
            <person name="Honaas L."/>
            <person name="Yang Z."/>
            <person name="Spallek T."/>
            <person name="Conn C.E."/>
            <person name="Ichihashi Y."/>
            <person name="Cheong K."/>
            <person name="Cui S."/>
            <person name="Der J.P."/>
            <person name="Gundlach H."/>
            <person name="Jiao Y."/>
            <person name="Hori C."/>
            <person name="Ishida J.K."/>
            <person name="Kasahara H."/>
            <person name="Kiba T."/>
            <person name="Kim M.S."/>
            <person name="Koo N."/>
            <person name="Laohavisit A."/>
            <person name="Lee Y.H."/>
            <person name="Lumba S."/>
            <person name="McCourt P."/>
            <person name="Mortimer J.C."/>
            <person name="Mutuku J.M."/>
            <person name="Nomura T."/>
            <person name="Sasaki-Sekimoto Y."/>
            <person name="Seto Y."/>
            <person name="Wang Y."/>
            <person name="Wakatake T."/>
            <person name="Sakakibara H."/>
            <person name="Demura T."/>
            <person name="Yamaguchi S."/>
            <person name="Yoneyama K."/>
            <person name="Manabe R.I."/>
            <person name="Nelson D.C."/>
            <person name="Schulman A.H."/>
            <person name="Timko M.P."/>
            <person name="dePamphilis C.W."/>
            <person name="Choi D."/>
            <person name="Shirasu K."/>
        </authorList>
    </citation>
    <scope>NUCLEOTIDE SEQUENCE [LARGE SCALE GENOMIC DNA]</scope>
    <source>
        <strain evidence="3">cv. UVA1</strain>
    </source>
</reference>
<name>A0A5A7RF07_STRAF</name>
<organism evidence="2 3">
    <name type="scientific">Striga asiatica</name>
    <name type="common">Asiatic witchweed</name>
    <name type="synonym">Buchnera asiatica</name>
    <dbReference type="NCBI Taxonomy" id="4170"/>
    <lineage>
        <taxon>Eukaryota</taxon>
        <taxon>Viridiplantae</taxon>
        <taxon>Streptophyta</taxon>
        <taxon>Embryophyta</taxon>
        <taxon>Tracheophyta</taxon>
        <taxon>Spermatophyta</taxon>
        <taxon>Magnoliopsida</taxon>
        <taxon>eudicotyledons</taxon>
        <taxon>Gunneridae</taxon>
        <taxon>Pentapetalae</taxon>
        <taxon>asterids</taxon>
        <taxon>lamiids</taxon>
        <taxon>Lamiales</taxon>
        <taxon>Orobanchaceae</taxon>
        <taxon>Buchnereae</taxon>
        <taxon>Striga</taxon>
    </lineage>
</organism>
<gene>
    <name evidence="2" type="ORF">STAS_33413</name>
</gene>
<protein>
    <submittedName>
        <fullName evidence="2">Tetratricopetide-repeat thioredoxin-like 3</fullName>
    </submittedName>
</protein>
<comment type="caution">
    <text evidence="2">The sequence shown here is derived from an EMBL/GenBank/DDBJ whole genome shotgun (WGS) entry which is preliminary data.</text>
</comment>
<evidence type="ECO:0000256" key="1">
    <source>
        <dbReference type="SAM" id="MobiDB-lite"/>
    </source>
</evidence>
<dbReference type="Proteomes" id="UP000325081">
    <property type="component" value="Unassembled WGS sequence"/>
</dbReference>